<dbReference type="EMBL" id="CADCWE010000089">
    <property type="protein sequence ID" value="CAA9537041.1"/>
    <property type="molecule type" value="Genomic_DNA"/>
</dbReference>
<reference evidence="1" key="1">
    <citation type="submission" date="2020-02" db="EMBL/GenBank/DDBJ databases">
        <authorList>
            <person name="Meier V. D."/>
        </authorList>
    </citation>
    <scope>NUCLEOTIDE SEQUENCE</scope>
    <source>
        <strain evidence="1">AVDCRST_MAG73</strain>
    </source>
</reference>
<organism evidence="1">
    <name type="scientific">uncultured Thermomicrobiales bacterium</name>
    <dbReference type="NCBI Taxonomy" id="1645740"/>
    <lineage>
        <taxon>Bacteria</taxon>
        <taxon>Pseudomonadati</taxon>
        <taxon>Thermomicrobiota</taxon>
        <taxon>Thermomicrobia</taxon>
        <taxon>Thermomicrobiales</taxon>
        <taxon>environmental samples</taxon>
    </lineage>
</organism>
<protein>
    <submittedName>
        <fullName evidence="1">Uncharacterized protein</fullName>
    </submittedName>
</protein>
<gene>
    <name evidence="1" type="ORF">AVDCRST_MAG73-1434</name>
</gene>
<dbReference type="AlphaFoldDB" id="A0A6J4U1M6"/>
<proteinExistence type="predicted"/>
<evidence type="ECO:0000313" key="1">
    <source>
        <dbReference type="EMBL" id="CAA9537041.1"/>
    </source>
</evidence>
<name>A0A6J4U1M6_9BACT</name>
<accession>A0A6J4U1M6</accession>
<sequence>MMGWGMSDNLLRWDWAAGGNGMARGPGGSPMDGSGDDVFVWRHGRAEVVLSRAGDAWAVVYRTAGRLLGPPQVLWDARHTRAKMAAWDVMARVTQASRDEDEGVRVGRRAAQWMHAARVPDETDD</sequence>